<name>A0A162IVP5_CORDF</name>
<proteinExistence type="predicted"/>
<gene>
    <name evidence="4" type="ORF">LEL_02271</name>
</gene>
<feature type="compositionally biased region" description="Acidic residues" evidence="1">
    <location>
        <begin position="66"/>
        <end position="79"/>
    </location>
</feature>
<keyword evidence="5" id="KW-1185">Reference proteome</keyword>
<comment type="caution">
    <text evidence="4">The sequence shown here is derived from an EMBL/GenBank/DDBJ whole genome shotgun (WGS) entry which is preliminary data.</text>
</comment>
<keyword evidence="2" id="KW-1133">Transmembrane helix</keyword>
<feature type="region of interest" description="Disordered" evidence="1">
    <location>
        <begin position="51"/>
        <end position="82"/>
    </location>
</feature>
<evidence type="ECO:0000259" key="3">
    <source>
        <dbReference type="Pfam" id="PF24841"/>
    </source>
</evidence>
<feature type="region of interest" description="Disordered" evidence="1">
    <location>
        <begin position="1"/>
        <end position="31"/>
    </location>
</feature>
<evidence type="ECO:0000256" key="2">
    <source>
        <dbReference type="SAM" id="Phobius"/>
    </source>
</evidence>
<keyword evidence="2" id="KW-0812">Transmembrane</keyword>
<dbReference type="Proteomes" id="UP000076881">
    <property type="component" value="Unassembled WGS sequence"/>
</dbReference>
<feature type="domain" description="DUF7719" evidence="3">
    <location>
        <begin position="163"/>
        <end position="230"/>
    </location>
</feature>
<evidence type="ECO:0000256" key="1">
    <source>
        <dbReference type="SAM" id="MobiDB-lite"/>
    </source>
</evidence>
<dbReference type="Pfam" id="PF24841">
    <property type="entry name" value="DUF7719"/>
    <property type="match status" value="1"/>
</dbReference>
<sequence length="232" mass="26058">MARSRKTPTSGTTTTLPPLSQPDRSGAGVDEQTLFKIAEQRQLFQQAAAREKQSTVAAKRVRVTDGENDSSDGDEDDEVPTLSPGAERVLEAMLWTTSLAMLHFTFDVLVQHQYGTEILWWQICQRAFSAWAVFLLLFYALHPRKSDETLLPGLPARYQSPLRQAVFFTMSVVSGCYLIYVTNMKGYLATQKRAPPLGCLWIWAVMELDLPWATLSLVVASAYIYLKGYNVK</sequence>
<evidence type="ECO:0000313" key="5">
    <source>
        <dbReference type="Proteomes" id="UP000076881"/>
    </source>
</evidence>
<keyword evidence="2" id="KW-0472">Membrane</keyword>
<reference evidence="4 5" key="1">
    <citation type="journal article" date="2016" name="Genome Biol. Evol.">
        <title>Divergent and convergent evolution of fungal pathogenicity.</title>
        <authorList>
            <person name="Shang Y."/>
            <person name="Xiao G."/>
            <person name="Zheng P."/>
            <person name="Cen K."/>
            <person name="Zhan S."/>
            <person name="Wang C."/>
        </authorList>
    </citation>
    <scope>NUCLEOTIDE SEQUENCE [LARGE SCALE GENOMIC DNA]</scope>
    <source>
        <strain evidence="4 5">RCEF 1005</strain>
    </source>
</reference>
<dbReference type="PANTHER" id="PTHR37846">
    <property type="entry name" value="YALI0B21296P"/>
    <property type="match status" value="1"/>
</dbReference>
<protein>
    <recommendedName>
        <fullName evidence="3">DUF7719 domain-containing protein</fullName>
    </recommendedName>
</protein>
<evidence type="ECO:0000313" key="4">
    <source>
        <dbReference type="EMBL" id="OAA78785.1"/>
    </source>
</evidence>
<accession>A0A162IVP5</accession>
<feature type="compositionally biased region" description="Low complexity" evidence="1">
    <location>
        <begin position="7"/>
        <end position="18"/>
    </location>
</feature>
<organism evidence="4 5">
    <name type="scientific">Akanthomyces lecanii RCEF 1005</name>
    <dbReference type="NCBI Taxonomy" id="1081108"/>
    <lineage>
        <taxon>Eukaryota</taxon>
        <taxon>Fungi</taxon>
        <taxon>Dikarya</taxon>
        <taxon>Ascomycota</taxon>
        <taxon>Pezizomycotina</taxon>
        <taxon>Sordariomycetes</taxon>
        <taxon>Hypocreomycetidae</taxon>
        <taxon>Hypocreales</taxon>
        <taxon>Cordycipitaceae</taxon>
        <taxon>Akanthomyces</taxon>
        <taxon>Cordyceps confragosa</taxon>
    </lineage>
</organism>
<dbReference type="PANTHER" id="PTHR37846:SF1">
    <property type="entry name" value="DEACETYLASE-LIKE PROTEIN"/>
    <property type="match status" value="1"/>
</dbReference>
<feature type="transmembrane region" description="Helical" evidence="2">
    <location>
        <begin position="118"/>
        <end position="141"/>
    </location>
</feature>
<dbReference type="EMBL" id="AZHF01000002">
    <property type="protein sequence ID" value="OAA78785.1"/>
    <property type="molecule type" value="Genomic_DNA"/>
</dbReference>
<feature type="transmembrane region" description="Helical" evidence="2">
    <location>
        <begin position="200"/>
        <end position="226"/>
    </location>
</feature>
<dbReference type="STRING" id="1081108.A0A162IVP5"/>
<dbReference type="AlphaFoldDB" id="A0A162IVP5"/>
<dbReference type="InterPro" id="IPR056136">
    <property type="entry name" value="DUF7719"/>
</dbReference>
<dbReference type="OrthoDB" id="5597489at2759"/>
<feature type="transmembrane region" description="Helical" evidence="2">
    <location>
        <begin position="162"/>
        <end position="180"/>
    </location>
</feature>